<dbReference type="GO" id="GO:0009307">
    <property type="term" value="P:DNA restriction-modification system"/>
    <property type="evidence" value="ECO:0007669"/>
    <property type="project" value="UniProtKB-KW"/>
</dbReference>
<evidence type="ECO:0000313" key="9">
    <source>
        <dbReference type="EMBL" id="SJM90164.1"/>
    </source>
</evidence>
<dbReference type="SUPFAM" id="SSF53335">
    <property type="entry name" value="S-adenosyl-L-methionine-dependent methyltransferases"/>
    <property type="match status" value="1"/>
</dbReference>
<name>A0A1R4H1N5_9GAMM</name>
<dbReference type="NCBIfam" id="TIGR00675">
    <property type="entry name" value="dcm"/>
    <property type="match status" value="1"/>
</dbReference>
<dbReference type="Gene3D" id="3.90.120.10">
    <property type="entry name" value="DNA Methylase, subunit A, domain 2"/>
    <property type="match status" value="1"/>
</dbReference>
<keyword evidence="3 6" id="KW-0949">S-adenosyl-L-methionine</keyword>
<protein>
    <recommendedName>
        <fullName evidence="8">Cytosine-specific methyltransferase</fullName>
        <ecNumber evidence="8">2.1.1.37</ecNumber>
    </recommendedName>
</protein>
<dbReference type="PROSITE" id="PS00094">
    <property type="entry name" value="C5_MTASE_1"/>
    <property type="match status" value="1"/>
</dbReference>
<evidence type="ECO:0000256" key="8">
    <source>
        <dbReference type="RuleBase" id="RU000417"/>
    </source>
</evidence>
<dbReference type="GO" id="GO:0032259">
    <property type="term" value="P:methylation"/>
    <property type="evidence" value="ECO:0007669"/>
    <property type="project" value="UniProtKB-KW"/>
</dbReference>
<evidence type="ECO:0000313" key="10">
    <source>
        <dbReference type="Proteomes" id="UP000195442"/>
    </source>
</evidence>
<proteinExistence type="inferred from homology"/>
<keyword evidence="10" id="KW-1185">Reference proteome</keyword>
<dbReference type="OrthoDB" id="9813719at2"/>
<dbReference type="InterPro" id="IPR050390">
    <property type="entry name" value="C5-Methyltransferase"/>
</dbReference>
<dbReference type="InterPro" id="IPR018117">
    <property type="entry name" value="C5_DNA_meth_AS"/>
</dbReference>
<dbReference type="AlphaFoldDB" id="A0A1R4H1N5"/>
<evidence type="ECO:0000256" key="2">
    <source>
        <dbReference type="ARBA" id="ARBA00022679"/>
    </source>
</evidence>
<feature type="active site" evidence="6">
    <location>
        <position position="95"/>
    </location>
</feature>
<dbReference type="PANTHER" id="PTHR10629">
    <property type="entry name" value="CYTOSINE-SPECIFIC METHYLTRANSFERASE"/>
    <property type="match status" value="1"/>
</dbReference>
<keyword evidence="2 6" id="KW-0808">Transferase</keyword>
<dbReference type="InterPro" id="IPR029063">
    <property type="entry name" value="SAM-dependent_MTases_sf"/>
</dbReference>
<keyword evidence="1 6" id="KW-0489">Methyltransferase</keyword>
<dbReference type="InterPro" id="IPR001525">
    <property type="entry name" value="C5_MeTfrase"/>
</dbReference>
<dbReference type="GO" id="GO:0044027">
    <property type="term" value="P:negative regulation of gene expression via chromosomal CpG island methylation"/>
    <property type="evidence" value="ECO:0007669"/>
    <property type="project" value="TreeGrafter"/>
</dbReference>
<dbReference type="PANTHER" id="PTHR10629:SF52">
    <property type="entry name" value="DNA (CYTOSINE-5)-METHYLTRANSFERASE 1"/>
    <property type="match status" value="1"/>
</dbReference>
<comment type="similarity">
    <text evidence="6 7">Belongs to the class I-like SAM-binding methyltransferase superfamily. C5-methyltransferase family.</text>
</comment>
<dbReference type="EMBL" id="FUKJ01000058">
    <property type="protein sequence ID" value="SJM90164.1"/>
    <property type="molecule type" value="Genomic_DNA"/>
</dbReference>
<dbReference type="PRINTS" id="PR00105">
    <property type="entry name" value="C5METTRFRASE"/>
</dbReference>
<keyword evidence="4" id="KW-0680">Restriction system</keyword>
<reference evidence="10" key="1">
    <citation type="submission" date="2017-02" db="EMBL/GenBank/DDBJ databases">
        <authorList>
            <person name="Daims H."/>
        </authorList>
    </citation>
    <scope>NUCLEOTIDE SEQUENCE [LARGE SCALE GENOMIC DNA]</scope>
</reference>
<dbReference type="EC" id="2.1.1.37" evidence="8"/>
<dbReference type="Pfam" id="PF00145">
    <property type="entry name" value="DNA_methylase"/>
    <property type="match status" value="1"/>
</dbReference>
<comment type="catalytic activity">
    <reaction evidence="5 8">
        <text>a 2'-deoxycytidine in DNA + S-adenosyl-L-methionine = a 5-methyl-2'-deoxycytidine in DNA + S-adenosyl-L-homocysteine + H(+)</text>
        <dbReference type="Rhea" id="RHEA:13681"/>
        <dbReference type="Rhea" id="RHEA-COMP:11369"/>
        <dbReference type="Rhea" id="RHEA-COMP:11370"/>
        <dbReference type="ChEBI" id="CHEBI:15378"/>
        <dbReference type="ChEBI" id="CHEBI:57856"/>
        <dbReference type="ChEBI" id="CHEBI:59789"/>
        <dbReference type="ChEBI" id="CHEBI:85452"/>
        <dbReference type="ChEBI" id="CHEBI:85454"/>
        <dbReference type="EC" id="2.1.1.37"/>
    </reaction>
</comment>
<evidence type="ECO:0000256" key="1">
    <source>
        <dbReference type="ARBA" id="ARBA00022603"/>
    </source>
</evidence>
<dbReference type="PROSITE" id="PS51679">
    <property type="entry name" value="SAM_MT_C5"/>
    <property type="match status" value="1"/>
</dbReference>
<evidence type="ECO:0000256" key="4">
    <source>
        <dbReference type="ARBA" id="ARBA00022747"/>
    </source>
</evidence>
<dbReference type="GO" id="GO:0003886">
    <property type="term" value="F:DNA (cytosine-5-)-methyltransferase activity"/>
    <property type="evidence" value="ECO:0007669"/>
    <property type="project" value="UniProtKB-EC"/>
</dbReference>
<evidence type="ECO:0000256" key="5">
    <source>
        <dbReference type="ARBA" id="ARBA00047422"/>
    </source>
</evidence>
<evidence type="ECO:0000256" key="7">
    <source>
        <dbReference type="RuleBase" id="RU000416"/>
    </source>
</evidence>
<gene>
    <name evidence="9" type="ORF">CRENPOLYSF2_1500010</name>
</gene>
<accession>A0A1R4H1N5</accession>
<evidence type="ECO:0000256" key="6">
    <source>
        <dbReference type="PROSITE-ProRule" id="PRU01016"/>
    </source>
</evidence>
<evidence type="ECO:0000256" key="3">
    <source>
        <dbReference type="ARBA" id="ARBA00022691"/>
    </source>
</evidence>
<dbReference type="GO" id="GO:0003677">
    <property type="term" value="F:DNA binding"/>
    <property type="evidence" value="ECO:0007669"/>
    <property type="project" value="TreeGrafter"/>
</dbReference>
<dbReference type="Gene3D" id="3.40.50.150">
    <property type="entry name" value="Vaccinia Virus protein VP39"/>
    <property type="match status" value="1"/>
</dbReference>
<organism evidence="9 10">
    <name type="scientific">Crenothrix polyspora</name>
    <dbReference type="NCBI Taxonomy" id="360316"/>
    <lineage>
        <taxon>Bacteria</taxon>
        <taxon>Pseudomonadati</taxon>
        <taxon>Pseudomonadota</taxon>
        <taxon>Gammaproteobacteria</taxon>
        <taxon>Methylococcales</taxon>
        <taxon>Crenotrichaceae</taxon>
        <taxon>Crenothrix</taxon>
    </lineage>
</organism>
<dbReference type="Proteomes" id="UP000195442">
    <property type="component" value="Unassembled WGS sequence"/>
</dbReference>
<sequence>MGLCNLFVATKVKQIVRISTVDLFSGAGGFTEGFKKAGGFETLLAVDFDQQAVKTFSHNHPEINAICEDVTHLSTTRLADLIKKKVDVIIGGPPCQGFSLAGRRLPDDPKNQLFREYVRIVKTLNPEIIIFENVVGIVSMQGGLVLEAICEEFSAIGYTVAFDVLNAADYGVAQARPRFILIGRRSGGQVRMPATSHKMFSENTTIDLFDTELKNHVSVKEALSDLPKINQGEGAEEQIFTAEPKNEYQVATRGERLKNILFNHRATKHSEEIIKRYGHMPQGGDIRSLPEELRTKKNNVFRLSDNLPARTITCNFRTDIIHPWLPRGLTVREAARLQSFDDDYQFFGNLTRKAKYLTQDDQVGNAVPPLLAKALANHIKSYL</sequence>